<feature type="domain" description="Nuclear receptor" evidence="9">
    <location>
        <begin position="1"/>
        <end position="73"/>
    </location>
</feature>
<dbReference type="SUPFAM" id="SSF57716">
    <property type="entry name" value="Glucocorticoid receptor-like (DNA-binding domain)"/>
    <property type="match status" value="1"/>
</dbReference>
<evidence type="ECO:0000256" key="7">
    <source>
        <dbReference type="ARBA" id="ARBA00023170"/>
    </source>
</evidence>
<keyword evidence="6" id="KW-0804">Transcription</keyword>
<dbReference type="PRINTS" id="PR00047">
    <property type="entry name" value="STROIDFINGER"/>
</dbReference>
<dbReference type="GO" id="GO:0000122">
    <property type="term" value="P:negative regulation of transcription by RNA polymerase II"/>
    <property type="evidence" value="ECO:0007669"/>
    <property type="project" value="TreeGrafter"/>
</dbReference>
<dbReference type="Gene3D" id="3.30.50.10">
    <property type="entry name" value="Erythroid Transcription Factor GATA-1, subunit A"/>
    <property type="match status" value="1"/>
</dbReference>
<evidence type="ECO:0000259" key="9">
    <source>
        <dbReference type="PROSITE" id="PS51030"/>
    </source>
</evidence>
<dbReference type="GO" id="GO:0004879">
    <property type="term" value="F:nuclear receptor activity"/>
    <property type="evidence" value="ECO:0007669"/>
    <property type="project" value="TreeGrafter"/>
</dbReference>
<gene>
    <name evidence="10" type="ORF">BV898_18617</name>
</gene>
<dbReference type="InterPro" id="IPR050234">
    <property type="entry name" value="Nuclear_hormone_rcpt_NR1"/>
</dbReference>
<evidence type="ECO:0000256" key="8">
    <source>
        <dbReference type="ARBA" id="ARBA00023242"/>
    </source>
</evidence>
<dbReference type="PANTHER" id="PTHR24082:SF507">
    <property type="entry name" value="BILE ACID RECEPTOR-RELATED"/>
    <property type="match status" value="1"/>
</dbReference>
<dbReference type="Pfam" id="PF00105">
    <property type="entry name" value="zf-C4"/>
    <property type="match status" value="1"/>
</dbReference>
<keyword evidence="7" id="KW-0675">Receptor</keyword>
<comment type="caution">
    <text evidence="10">The sequence shown here is derived from an EMBL/GenBank/DDBJ whole genome shotgun (WGS) entry which is preliminary data.</text>
</comment>
<organism evidence="10 11">
    <name type="scientific">Hypsibius exemplaris</name>
    <name type="common">Freshwater tardigrade</name>
    <dbReference type="NCBI Taxonomy" id="2072580"/>
    <lineage>
        <taxon>Eukaryota</taxon>
        <taxon>Metazoa</taxon>
        <taxon>Ecdysozoa</taxon>
        <taxon>Tardigrada</taxon>
        <taxon>Eutardigrada</taxon>
        <taxon>Parachela</taxon>
        <taxon>Hypsibioidea</taxon>
        <taxon>Hypsibiidae</taxon>
        <taxon>Hypsibius</taxon>
    </lineage>
</organism>
<evidence type="ECO:0000256" key="2">
    <source>
        <dbReference type="ARBA" id="ARBA00022771"/>
    </source>
</evidence>
<dbReference type="InterPro" id="IPR013088">
    <property type="entry name" value="Znf_NHR/GATA"/>
</dbReference>
<dbReference type="GO" id="GO:0030154">
    <property type="term" value="P:cell differentiation"/>
    <property type="evidence" value="ECO:0007669"/>
    <property type="project" value="TreeGrafter"/>
</dbReference>
<keyword evidence="2" id="KW-0863">Zinc-finger</keyword>
<dbReference type="PROSITE" id="PS51030">
    <property type="entry name" value="NUCLEAR_REC_DBD_2"/>
    <property type="match status" value="1"/>
</dbReference>
<evidence type="ECO:0000256" key="4">
    <source>
        <dbReference type="ARBA" id="ARBA00023015"/>
    </source>
</evidence>
<protein>
    <recommendedName>
        <fullName evidence="9">Nuclear receptor domain-containing protein</fullName>
    </recommendedName>
</protein>
<dbReference type="PANTHER" id="PTHR24082">
    <property type="entry name" value="NUCLEAR HORMONE RECEPTOR"/>
    <property type="match status" value="1"/>
</dbReference>
<dbReference type="GO" id="GO:0000978">
    <property type="term" value="F:RNA polymerase II cis-regulatory region sequence-specific DNA binding"/>
    <property type="evidence" value="ECO:0007669"/>
    <property type="project" value="TreeGrafter"/>
</dbReference>
<dbReference type="EMBL" id="MTYJ01000381">
    <property type="protein sequence ID" value="OWA54206.1"/>
    <property type="molecule type" value="Genomic_DNA"/>
</dbReference>
<dbReference type="Proteomes" id="UP000192578">
    <property type="component" value="Unassembled WGS sequence"/>
</dbReference>
<evidence type="ECO:0000256" key="3">
    <source>
        <dbReference type="ARBA" id="ARBA00022833"/>
    </source>
</evidence>
<keyword evidence="4" id="KW-0805">Transcription regulation</keyword>
<dbReference type="AlphaFoldDB" id="A0A9X6NPG2"/>
<accession>A0A9X6NPG2</accession>
<keyword evidence="11" id="KW-1185">Reference proteome</keyword>
<sequence length="99" mass="11109">MKCLVCPRNATGNYYGAHTCEGCKGFFRRMLESGTEYNCNFGGKCEVTIRAACKACRFRQCLSVGMRKRRIPGRKAVNVLRKSFADNQEGIFALSVSRI</sequence>
<evidence type="ECO:0000256" key="5">
    <source>
        <dbReference type="ARBA" id="ARBA00023125"/>
    </source>
</evidence>
<evidence type="ECO:0000256" key="6">
    <source>
        <dbReference type="ARBA" id="ARBA00023163"/>
    </source>
</evidence>
<dbReference type="SMART" id="SM00399">
    <property type="entry name" value="ZnF_C4"/>
    <property type="match status" value="1"/>
</dbReference>
<keyword evidence="5" id="KW-0238">DNA-binding</keyword>
<name>A0A9X6NPG2_HYPEX</name>
<dbReference type="GO" id="GO:0045944">
    <property type="term" value="P:positive regulation of transcription by RNA polymerase II"/>
    <property type="evidence" value="ECO:0007669"/>
    <property type="project" value="TreeGrafter"/>
</dbReference>
<keyword evidence="8" id="KW-0539">Nucleus</keyword>
<evidence type="ECO:0000313" key="10">
    <source>
        <dbReference type="EMBL" id="OWA54206.1"/>
    </source>
</evidence>
<dbReference type="GO" id="GO:0008270">
    <property type="term" value="F:zinc ion binding"/>
    <property type="evidence" value="ECO:0007669"/>
    <property type="project" value="UniProtKB-KW"/>
</dbReference>
<keyword evidence="3" id="KW-0862">Zinc</keyword>
<keyword evidence="1" id="KW-0479">Metal-binding</keyword>
<evidence type="ECO:0000313" key="11">
    <source>
        <dbReference type="Proteomes" id="UP000192578"/>
    </source>
</evidence>
<proteinExistence type="predicted"/>
<dbReference type="InterPro" id="IPR001628">
    <property type="entry name" value="Znf_hrmn_rcpt"/>
</dbReference>
<reference evidence="11" key="1">
    <citation type="submission" date="2017-01" db="EMBL/GenBank/DDBJ databases">
        <title>Comparative genomics of anhydrobiosis in the tardigrade Hypsibius dujardini.</title>
        <authorList>
            <person name="Yoshida Y."/>
            <person name="Koutsovoulos G."/>
            <person name="Laetsch D."/>
            <person name="Stevens L."/>
            <person name="Kumar S."/>
            <person name="Horikawa D."/>
            <person name="Ishino K."/>
            <person name="Komine S."/>
            <person name="Tomita M."/>
            <person name="Blaxter M."/>
            <person name="Arakawa K."/>
        </authorList>
    </citation>
    <scope>NUCLEOTIDE SEQUENCE [LARGE SCALE GENOMIC DNA]</scope>
    <source>
        <strain evidence="11">Z151</strain>
    </source>
</reference>
<dbReference type="OrthoDB" id="6159439at2759"/>
<evidence type="ECO:0000256" key="1">
    <source>
        <dbReference type="ARBA" id="ARBA00022723"/>
    </source>
</evidence>